<comment type="caution">
    <text evidence="8">The sequence shown here is derived from an EMBL/GenBank/DDBJ whole genome shotgun (WGS) entry which is preliminary data.</text>
</comment>
<dbReference type="GO" id="GO:0005737">
    <property type="term" value="C:cytoplasm"/>
    <property type="evidence" value="ECO:0007669"/>
    <property type="project" value="InterPro"/>
</dbReference>
<dbReference type="PROSITE" id="PS50112">
    <property type="entry name" value="PAS"/>
    <property type="match status" value="1"/>
</dbReference>
<dbReference type="InterPro" id="IPR035965">
    <property type="entry name" value="PAS-like_dom_sf"/>
</dbReference>
<dbReference type="AlphaFoldDB" id="A0AA88IG07"/>
<keyword evidence="5" id="KW-0539">Nucleus</keyword>
<dbReference type="PANTHER" id="PTHR23042">
    <property type="entry name" value="CIRCADIAN PROTEIN CLOCK/ARNT/BMAL/PAS"/>
    <property type="match status" value="1"/>
</dbReference>
<dbReference type="SMART" id="SM00091">
    <property type="entry name" value="PAS"/>
    <property type="match status" value="2"/>
</dbReference>
<dbReference type="GO" id="GO:0005667">
    <property type="term" value="C:transcription regulator complex"/>
    <property type="evidence" value="ECO:0007669"/>
    <property type="project" value="InterPro"/>
</dbReference>
<organism evidence="8 9">
    <name type="scientific">Artemia franciscana</name>
    <name type="common">Brine shrimp</name>
    <name type="synonym">Artemia sanfranciscana</name>
    <dbReference type="NCBI Taxonomy" id="6661"/>
    <lineage>
        <taxon>Eukaryota</taxon>
        <taxon>Metazoa</taxon>
        <taxon>Ecdysozoa</taxon>
        <taxon>Arthropoda</taxon>
        <taxon>Crustacea</taxon>
        <taxon>Branchiopoda</taxon>
        <taxon>Anostraca</taxon>
        <taxon>Artemiidae</taxon>
        <taxon>Artemia</taxon>
    </lineage>
</organism>
<dbReference type="GO" id="GO:0003700">
    <property type="term" value="F:DNA-binding transcription factor activity"/>
    <property type="evidence" value="ECO:0007669"/>
    <property type="project" value="InterPro"/>
</dbReference>
<accession>A0AA88IG07</accession>
<reference evidence="8" key="1">
    <citation type="submission" date="2023-07" db="EMBL/GenBank/DDBJ databases">
        <title>Chromosome-level genome assembly of Artemia franciscana.</title>
        <authorList>
            <person name="Jo E."/>
        </authorList>
    </citation>
    <scope>NUCLEOTIDE SEQUENCE</scope>
    <source>
        <tissue evidence="8">Whole body</tissue>
    </source>
</reference>
<dbReference type="SUPFAM" id="SSF47459">
    <property type="entry name" value="HLH, helix-loop-helix DNA-binding domain"/>
    <property type="match status" value="1"/>
</dbReference>
<keyword evidence="3" id="KW-0238">DNA-binding</keyword>
<dbReference type="EMBL" id="JAVRJZ010000001">
    <property type="protein sequence ID" value="KAK2727669.1"/>
    <property type="molecule type" value="Genomic_DNA"/>
</dbReference>
<dbReference type="GO" id="GO:0003677">
    <property type="term" value="F:DNA binding"/>
    <property type="evidence" value="ECO:0007669"/>
    <property type="project" value="UniProtKB-KW"/>
</dbReference>
<evidence type="ECO:0000259" key="7">
    <source>
        <dbReference type="PROSITE" id="PS50888"/>
    </source>
</evidence>
<dbReference type="PROSITE" id="PS50888">
    <property type="entry name" value="BHLH"/>
    <property type="match status" value="1"/>
</dbReference>
<evidence type="ECO:0000313" key="9">
    <source>
        <dbReference type="Proteomes" id="UP001187531"/>
    </source>
</evidence>
<dbReference type="Proteomes" id="UP001187531">
    <property type="component" value="Unassembled WGS sequence"/>
</dbReference>
<keyword evidence="4" id="KW-0804">Transcription</keyword>
<name>A0AA88IG07_ARTSF</name>
<dbReference type="CDD" id="cd00130">
    <property type="entry name" value="PAS"/>
    <property type="match status" value="1"/>
</dbReference>
<proteinExistence type="predicted"/>
<evidence type="ECO:0000256" key="3">
    <source>
        <dbReference type="ARBA" id="ARBA00023125"/>
    </source>
</evidence>
<dbReference type="InterPro" id="IPR011598">
    <property type="entry name" value="bHLH_dom"/>
</dbReference>
<dbReference type="GO" id="GO:0005634">
    <property type="term" value="C:nucleus"/>
    <property type="evidence" value="ECO:0007669"/>
    <property type="project" value="InterPro"/>
</dbReference>
<dbReference type="GO" id="GO:0045944">
    <property type="term" value="P:positive regulation of transcription by RNA polymerase II"/>
    <property type="evidence" value="ECO:0007669"/>
    <property type="project" value="UniProtKB-ARBA"/>
</dbReference>
<keyword evidence="2" id="KW-0805">Transcription regulation</keyword>
<dbReference type="InterPro" id="IPR050933">
    <property type="entry name" value="Circadian_TF"/>
</dbReference>
<dbReference type="Gene3D" id="3.30.450.20">
    <property type="entry name" value="PAS domain"/>
    <property type="match status" value="2"/>
</dbReference>
<protein>
    <submittedName>
        <fullName evidence="8">Uncharacterized protein</fullName>
    </submittedName>
</protein>
<dbReference type="PRINTS" id="PR00785">
    <property type="entry name" value="NCTRNSLOCATR"/>
</dbReference>
<dbReference type="Gene3D" id="4.10.280.10">
    <property type="entry name" value="Helix-loop-helix DNA-binding domain"/>
    <property type="match status" value="1"/>
</dbReference>
<sequence>MDVDKIGMNIPKNLPSSSRIMRNIAEKQRRDKLNGFISELGSIVPFVANAPRKLDKISTLRLAASYLRLNQYMDSSFSTKDIDLNLSTEILKLEEMLSAMDMIQVVLSSGIGKILHVSENVDNVLSYNQVDMLGLSIFSFIHPDDHTAVRQLICPRSSPSDFAGTSGPSKPTGSKSVVARIGLRCTSRNEKMVYEPATIWGHTKDKKTNKALISGQKTQHTSFQNDASSYPTCDSVFVGVIKLVQRQLPEKLTLLDALSDIYITKHTPDAKIINSDHRISTITGYFAGEVLGRSALCYISRDDLPLVGVAMKMMLSSPSGEGIIAYRLITCSGSPVYLRSHGTVEFDEATRAVKSFACVNYVIDEEEWKKEFEELKKKLKDVYHLGDTPHPGTIPEVSQKMHAANIQTSFSAFENPDISSAEEDAKKKVYGTLYRPSNQSPIVQRVPSPTYQSNLINLPYNPPKTWISITDPDQSQWLNTNDHDVAGKQKNENSYKQKFQNLINDEWTGFGNFHWNNQSMNYNYY</sequence>
<evidence type="ECO:0000256" key="4">
    <source>
        <dbReference type="ARBA" id="ARBA00023163"/>
    </source>
</evidence>
<feature type="domain" description="PAS" evidence="6">
    <location>
        <begin position="112"/>
        <end position="153"/>
    </location>
</feature>
<dbReference type="SUPFAM" id="SSF55785">
    <property type="entry name" value="PYP-like sensor domain (PAS domain)"/>
    <property type="match status" value="2"/>
</dbReference>
<dbReference type="SMART" id="SM00353">
    <property type="entry name" value="HLH"/>
    <property type="match status" value="1"/>
</dbReference>
<dbReference type="GO" id="GO:0046983">
    <property type="term" value="F:protein dimerization activity"/>
    <property type="evidence" value="ECO:0007669"/>
    <property type="project" value="InterPro"/>
</dbReference>
<evidence type="ECO:0000256" key="2">
    <source>
        <dbReference type="ARBA" id="ARBA00023015"/>
    </source>
</evidence>
<gene>
    <name evidence="8" type="ORF">QYM36_008229</name>
</gene>
<keyword evidence="9" id="KW-1185">Reference proteome</keyword>
<feature type="domain" description="BHLH" evidence="7">
    <location>
        <begin position="17"/>
        <end position="70"/>
    </location>
</feature>
<evidence type="ECO:0000256" key="5">
    <source>
        <dbReference type="ARBA" id="ARBA00023242"/>
    </source>
</evidence>
<dbReference type="InterPro" id="IPR000014">
    <property type="entry name" value="PAS"/>
</dbReference>
<dbReference type="InterPro" id="IPR001067">
    <property type="entry name" value="Nuc_translocat"/>
</dbReference>
<dbReference type="Pfam" id="PF14598">
    <property type="entry name" value="PAS_11"/>
    <property type="match status" value="1"/>
</dbReference>
<dbReference type="CDD" id="cd11391">
    <property type="entry name" value="bHLH_PAS"/>
    <property type="match status" value="1"/>
</dbReference>
<evidence type="ECO:0000259" key="6">
    <source>
        <dbReference type="PROSITE" id="PS50112"/>
    </source>
</evidence>
<dbReference type="Pfam" id="PF00010">
    <property type="entry name" value="HLH"/>
    <property type="match status" value="1"/>
</dbReference>
<evidence type="ECO:0000256" key="1">
    <source>
        <dbReference type="ARBA" id="ARBA00022737"/>
    </source>
</evidence>
<evidence type="ECO:0000313" key="8">
    <source>
        <dbReference type="EMBL" id="KAK2727669.1"/>
    </source>
</evidence>
<dbReference type="InterPro" id="IPR036638">
    <property type="entry name" value="HLH_DNA-bd_sf"/>
</dbReference>
<keyword evidence="1" id="KW-0677">Repeat</keyword>